<name>A0A699V0C1_TANCI</name>
<feature type="region of interest" description="Disordered" evidence="1">
    <location>
        <begin position="28"/>
        <end position="82"/>
    </location>
</feature>
<proteinExistence type="predicted"/>
<sequence length="82" mass="8889">KELSKLLVSSKRELREVEEDLVVKSEEWSSFRNASKRSISPSGSRYDLGDRDEVGSSSTAKNASTSKKKSLSPDGVKLGGVS</sequence>
<evidence type="ECO:0000313" key="2">
    <source>
        <dbReference type="EMBL" id="GFD27009.1"/>
    </source>
</evidence>
<accession>A0A699V0C1</accession>
<gene>
    <name evidence="2" type="ORF">Tci_898978</name>
</gene>
<comment type="caution">
    <text evidence="2">The sequence shown here is derived from an EMBL/GenBank/DDBJ whole genome shotgun (WGS) entry which is preliminary data.</text>
</comment>
<evidence type="ECO:0000256" key="1">
    <source>
        <dbReference type="SAM" id="MobiDB-lite"/>
    </source>
</evidence>
<reference evidence="2" key="1">
    <citation type="journal article" date="2019" name="Sci. Rep.">
        <title>Draft genome of Tanacetum cinerariifolium, the natural source of mosquito coil.</title>
        <authorList>
            <person name="Yamashiro T."/>
            <person name="Shiraishi A."/>
            <person name="Satake H."/>
            <person name="Nakayama K."/>
        </authorList>
    </citation>
    <scope>NUCLEOTIDE SEQUENCE</scope>
</reference>
<dbReference type="AlphaFoldDB" id="A0A699V0C1"/>
<organism evidence="2">
    <name type="scientific">Tanacetum cinerariifolium</name>
    <name type="common">Dalmatian daisy</name>
    <name type="synonym">Chrysanthemum cinerariifolium</name>
    <dbReference type="NCBI Taxonomy" id="118510"/>
    <lineage>
        <taxon>Eukaryota</taxon>
        <taxon>Viridiplantae</taxon>
        <taxon>Streptophyta</taxon>
        <taxon>Embryophyta</taxon>
        <taxon>Tracheophyta</taxon>
        <taxon>Spermatophyta</taxon>
        <taxon>Magnoliopsida</taxon>
        <taxon>eudicotyledons</taxon>
        <taxon>Gunneridae</taxon>
        <taxon>Pentapetalae</taxon>
        <taxon>asterids</taxon>
        <taxon>campanulids</taxon>
        <taxon>Asterales</taxon>
        <taxon>Asteraceae</taxon>
        <taxon>Asteroideae</taxon>
        <taxon>Anthemideae</taxon>
        <taxon>Anthemidinae</taxon>
        <taxon>Tanacetum</taxon>
    </lineage>
</organism>
<feature type="non-terminal residue" evidence="2">
    <location>
        <position position="1"/>
    </location>
</feature>
<protein>
    <submittedName>
        <fullName evidence="2">Uncharacterized protein</fullName>
    </submittedName>
</protein>
<feature type="compositionally biased region" description="Polar residues" evidence="1">
    <location>
        <begin position="30"/>
        <end position="43"/>
    </location>
</feature>
<feature type="compositionally biased region" description="Low complexity" evidence="1">
    <location>
        <begin position="56"/>
        <end position="65"/>
    </location>
</feature>
<dbReference type="EMBL" id="BKCJ011373457">
    <property type="protein sequence ID" value="GFD27009.1"/>
    <property type="molecule type" value="Genomic_DNA"/>
</dbReference>